<sequence>MVAGPGARPGGALTEGASGSAPSTESSGGPGGSPLLELSNVEVTYSGVILVLKGINIIVPERGCVALLGPNGAGKSTTLKAVSGVLKTEEGLVSAGQVRFAGERIDTLAAERTVRRGILHVMEGRKVLEHMTVEQNLVAGGHLQRSRDAKESLELTYEYFPRLADLRGRTSGYLSGGEQQMLVIGRALMARPKLMMIDEPSLGLAPLMVEEIFSILHRLRQEDLALVIVEQNTAAALALADYGYVLDNGRIVLDGTAESLRSNEDIREFYLGLGATGERKSFRDIKHYRRRKRWLG</sequence>
<dbReference type="PROSITE" id="PS50893">
    <property type="entry name" value="ABC_TRANSPORTER_2"/>
    <property type="match status" value="1"/>
</dbReference>
<dbReference type="Gene3D" id="3.40.50.300">
    <property type="entry name" value="P-loop containing nucleotide triphosphate hydrolases"/>
    <property type="match status" value="1"/>
</dbReference>
<keyword evidence="5" id="KW-0029">Amino-acid transport</keyword>
<dbReference type="EMBL" id="FOND01000003">
    <property type="protein sequence ID" value="SFE39272.1"/>
    <property type="molecule type" value="Genomic_DNA"/>
</dbReference>
<feature type="compositionally biased region" description="Low complexity" evidence="6">
    <location>
        <begin position="15"/>
        <end position="33"/>
    </location>
</feature>
<dbReference type="InterPro" id="IPR027417">
    <property type="entry name" value="P-loop_NTPase"/>
</dbReference>
<accession>A0A1I2A5P5</accession>
<name>A0A1I2A5P5_9ACTN</name>
<dbReference type="STRING" id="1798228.SAMN05216574_103237"/>
<dbReference type="SUPFAM" id="SSF52540">
    <property type="entry name" value="P-loop containing nucleoside triphosphate hydrolases"/>
    <property type="match status" value="1"/>
</dbReference>
<keyword evidence="4 8" id="KW-0067">ATP-binding</keyword>
<dbReference type="InterPro" id="IPR003593">
    <property type="entry name" value="AAA+_ATPase"/>
</dbReference>
<keyword evidence="9" id="KW-1185">Reference proteome</keyword>
<evidence type="ECO:0000256" key="5">
    <source>
        <dbReference type="ARBA" id="ARBA00022970"/>
    </source>
</evidence>
<evidence type="ECO:0000256" key="3">
    <source>
        <dbReference type="ARBA" id="ARBA00022741"/>
    </source>
</evidence>
<feature type="region of interest" description="Disordered" evidence="6">
    <location>
        <begin position="1"/>
        <end position="33"/>
    </location>
</feature>
<dbReference type="Pfam" id="PF00005">
    <property type="entry name" value="ABC_tran"/>
    <property type="match status" value="1"/>
</dbReference>
<evidence type="ECO:0000256" key="1">
    <source>
        <dbReference type="ARBA" id="ARBA00005417"/>
    </source>
</evidence>
<keyword evidence="2" id="KW-0813">Transport</keyword>
<dbReference type="InterPro" id="IPR017871">
    <property type="entry name" value="ABC_transporter-like_CS"/>
</dbReference>
<dbReference type="InterPro" id="IPR052156">
    <property type="entry name" value="BCAA_Transport_ATP-bd_LivF"/>
</dbReference>
<proteinExistence type="inferred from homology"/>
<evidence type="ECO:0000256" key="2">
    <source>
        <dbReference type="ARBA" id="ARBA00022448"/>
    </source>
</evidence>
<dbReference type="GO" id="GO:0015658">
    <property type="term" value="F:branched-chain amino acid transmembrane transporter activity"/>
    <property type="evidence" value="ECO:0007669"/>
    <property type="project" value="TreeGrafter"/>
</dbReference>
<keyword evidence="3" id="KW-0547">Nucleotide-binding</keyword>
<evidence type="ECO:0000256" key="6">
    <source>
        <dbReference type="SAM" id="MobiDB-lite"/>
    </source>
</evidence>
<feature type="domain" description="ABC transporter" evidence="7">
    <location>
        <begin position="36"/>
        <end position="273"/>
    </location>
</feature>
<evidence type="ECO:0000313" key="8">
    <source>
        <dbReference type="EMBL" id="SFE39272.1"/>
    </source>
</evidence>
<dbReference type="GO" id="GO:0015807">
    <property type="term" value="P:L-amino acid transport"/>
    <property type="evidence" value="ECO:0007669"/>
    <property type="project" value="TreeGrafter"/>
</dbReference>
<dbReference type="GO" id="GO:0016887">
    <property type="term" value="F:ATP hydrolysis activity"/>
    <property type="evidence" value="ECO:0007669"/>
    <property type="project" value="InterPro"/>
</dbReference>
<dbReference type="CDD" id="cd03224">
    <property type="entry name" value="ABC_TM1139_LivF_branched"/>
    <property type="match status" value="1"/>
</dbReference>
<protein>
    <submittedName>
        <fullName evidence="8">Amino acid/amide ABC transporter ATP-binding protein 2, HAAT family</fullName>
    </submittedName>
</protein>
<dbReference type="GO" id="GO:0005524">
    <property type="term" value="F:ATP binding"/>
    <property type="evidence" value="ECO:0007669"/>
    <property type="project" value="UniProtKB-KW"/>
</dbReference>
<reference evidence="9" key="1">
    <citation type="submission" date="2016-10" db="EMBL/GenBank/DDBJ databases">
        <authorList>
            <person name="Varghese N."/>
            <person name="Submissions S."/>
        </authorList>
    </citation>
    <scope>NUCLEOTIDE SEQUENCE [LARGE SCALE GENOMIC DNA]</scope>
    <source>
        <strain evidence="9">DSM 46838</strain>
    </source>
</reference>
<evidence type="ECO:0000313" key="9">
    <source>
        <dbReference type="Proteomes" id="UP000198589"/>
    </source>
</evidence>
<dbReference type="PANTHER" id="PTHR43820:SF8">
    <property type="entry name" value="ABC TRANSPORTER SUBSTRATE-BINDING PROTEIN"/>
    <property type="match status" value="1"/>
</dbReference>
<evidence type="ECO:0000259" key="7">
    <source>
        <dbReference type="PROSITE" id="PS50893"/>
    </source>
</evidence>
<comment type="similarity">
    <text evidence="1">Belongs to the ABC transporter superfamily.</text>
</comment>
<dbReference type="Proteomes" id="UP000198589">
    <property type="component" value="Unassembled WGS sequence"/>
</dbReference>
<dbReference type="SMART" id="SM00382">
    <property type="entry name" value="AAA"/>
    <property type="match status" value="1"/>
</dbReference>
<organism evidence="8 9">
    <name type="scientific">Blastococcus tunisiensis</name>
    <dbReference type="NCBI Taxonomy" id="1798228"/>
    <lineage>
        <taxon>Bacteria</taxon>
        <taxon>Bacillati</taxon>
        <taxon>Actinomycetota</taxon>
        <taxon>Actinomycetes</taxon>
        <taxon>Geodermatophilales</taxon>
        <taxon>Geodermatophilaceae</taxon>
        <taxon>Blastococcus</taxon>
    </lineage>
</organism>
<dbReference type="InterPro" id="IPR003439">
    <property type="entry name" value="ABC_transporter-like_ATP-bd"/>
</dbReference>
<dbReference type="AlphaFoldDB" id="A0A1I2A5P5"/>
<gene>
    <name evidence="8" type="ORF">SAMN05216574_103237</name>
</gene>
<evidence type="ECO:0000256" key="4">
    <source>
        <dbReference type="ARBA" id="ARBA00022840"/>
    </source>
</evidence>
<dbReference type="PROSITE" id="PS00211">
    <property type="entry name" value="ABC_TRANSPORTER_1"/>
    <property type="match status" value="1"/>
</dbReference>
<dbReference type="PANTHER" id="PTHR43820">
    <property type="entry name" value="HIGH-AFFINITY BRANCHED-CHAIN AMINO ACID TRANSPORT ATP-BINDING PROTEIN LIVF"/>
    <property type="match status" value="1"/>
</dbReference>